<organism evidence="3 4">
    <name type="scientific">Phyllachora maydis</name>
    <dbReference type="NCBI Taxonomy" id="1825666"/>
    <lineage>
        <taxon>Eukaryota</taxon>
        <taxon>Fungi</taxon>
        <taxon>Dikarya</taxon>
        <taxon>Ascomycota</taxon>
        <taxon>Pezizomycotina</taxon>
        <taxon>Sordariomycetes</taxon>
        <taxon>Sordariomycetidae</taxon>
        <taxon>Phyllachorales</taxon>
        <taxon>Phyllachoraceae</taxon>
        <taxon>Phyllachora</taxon>
    </lineage>
</organism>
<dbReference type="Proteomes" id="UP001217918">
    <property type="component" value="Unassembled WGS sequence"/>
</dbReference>
<evidence type="ECO:0000313" key="3">
    <source>
        <dbReference type="EMBL" id="KAK2071262.1"/>
    </source>
</evidence>
<name>A0AAD9I6I2_9PEZI</name>
<accession>A0AAD9I6I2</accession>
<feature type="domain" description="Yeast cell wall synthesis Kre9/Knh1-like N-terminal" evidence="2">
    <location>
        <begin position="147"/>
        <end position="238"/>
    </location>
</feature>
<reference evidence="3" key="1">
    <citation type="journal article" date="2023" name="Mol. Plant Microbe Interact.">
        <title>Elucidating the Obligate Nature and Biological Capacity of an Invasive Fungal Corn Pathogen.</title>
        <authorList>
            <person name="MacCready J.S."/>
            <person name="Roggenkamp E.M."/>
            <person name="Gdanetz K."/>
            <person name="Chilvers M.I."/>
        </authorList>
    </citation>
    <scope>NUCLEOTIDE SEQUENCE</scope>
    <source>
        <strain evidence="3">PM02</strain>
    </source>
</reference>
<comment type="caution">
    <text evidence="3">The sequence shown here is derived from an EMBL/GenBank/DDBJ whole genome shotgun (WGS) entry which is preliminary data.</text>
</comment>
<dbReference type="AlphaFoldDB" id="A0AAD9I6I2"/>
<evidence type="ECO:0000259" key="2">
    <source>
        <dbReference type="Pfam" id="PF10342"/>
    </source>
</evidence>
<dbReference type="InterPro" id="IPR018466">
    <property type="entry name" value="Kre9/Knh1-like_N"/>
</dbReference>
<keyword evidence="4" id="KW-1185">Reference proteome</keyword>
<proteinExistence type="predicted"/>
<dbReference type="EMBL" id="JAQQPM010000004">
    <property type="protein sequence ID" value="KAK2071262.1"/>
    <property type="molecule type" value="Genomic_DNA"/>
</dbReference>
<gene>
    <name evidence="3" type="ORF">P8C59_005700</name>
</gene>
<dbReference type="Pfam" id="PF10342">
    <property type="entry name" value="Kre9_KNH"/>
    <property type="match status" value="1"/>
</dbReference>
<sequence length="263" mass="29047">MTSSPEQWPVARVLDSIETERTGKCSSAFSFDESDRPLVNPSWTRWRRLPMHMVIVKFALDPSPFDIESEVGKGLQASLACLAMHLPGHPKPYLGSRQSLVHLRLSVTRLALIPSYILHSLKMRSLSLLALAAPLVSAVNLTSIALNQTVTKGQTLTVKWDSVSTDMPNLSLYLFNFVTWPPFYMPLEFDVHFFPGDSGSANVYIPCKDVASSHGFQIKAINGTNTYIILSETPRFSIIGDDCVDPATFHEPGCSSVSPPPRN</sequence>
<evidence type="ECO:0000313" key="4">
    <source>
        <dbReference type="Proteomes" id="UP001217918"/>
    </source>
</evidence>
<protein>
    <recommendedName>
        <fullName evidence="2">Yeast cell wall synthesis Kre9/Knh1-like N-terminal domain-containing protein</fullName>
    </recommendedName>
</protein>
<keyword evidence="1" id="KW-0732">Signal</keyword>
<evidence type="ECO:0000256" key="1">
    <source>
        <dbReference type="ARBA" id="ARBA00022729"/>
    </source>
</evidence>